<dbReference type="EMBL" id="JAYGHT010000003">
    <property type="protein sequence ID" value="MEA5517656.1"/>
    <property type="molecule type" value="Genomic_DNA"/>
</dbReference>
<protein>
    <submittedName>
        <fullName evidence="1">Transposase</fullName>
    </submittedName>
</protein>
<feature type="non-terminal residue" evidence="1">
    <location>
        <position position="105"/>
    </location>
</feature>
<accession>A0ABU5TSN3</accession>
<keyword evidence="2" id="KW-1185">Reference proteome</keyword>
<evidence type="ECO:0000313" key="2">
    <source>
        <dbReference type="Proteomes" id="UP001301728"/>
    </source>
</evidence>
<reference evidence="1 2" key="1">
    <citation type="submission" date="2023-12" db="EMBL/GenBank/DDBJ databases">
        <title>Baltic Sea Cyanobacteria.</title>
        <authorList>
            <person name="Delbaje E."/>
            <person name="Fewer D.P."/>
            <person name="Shishido T.K."/>
        </authorList>
    </citation>
    <scope>NUCLEOTIDE SEQUENCE [LARGE SCALE GENOMIC DNA]</scope>
    <source>
        <strain evidence="1 2">CCNP 1315</strain>
    </source>
</reference>
<name>A0ABU5TSN3_9CYAN</name>
<proteinExistence type="predicted"/>
<organism evidence="1 2">
    <name type="scientific">Limnoraphis robusta CCNP1315</name>
    <dbReference type="NCBI Taxonomy" id="3110306"/>
    <lineage>
        <taxon>Bacteria</taxon>
        <taxon>Bacillati</taxon>
        <taxon>Cyanobacteriota</taxon>
        <taxon>Cyanophyceae</taxon>
        <taxon>Oscillatoriophycideae</taxon>
        <taxon>Oscillatoriales</taxon>
        <taxon>Sirenicapillariaceae</taxon>
        <taxon>Limnoraphis</taxon>
    </lineage>
</organism>
<sequence length="105" mass="12258">MDNKKVSKYDLNKYCKVLAKQYPFANKLNSQARQSAAECTWSAISRFYNNCKRKLPGLKGFPKFKKHARSVEYKTCGWKLSENRKHITFTDKNNIGKLKLKGTYD</sequence>
<comment type="caution">
    <text evidence="1">The sequence shown here is derived from an EMBL/GenBank/DDBJ whole genome shotgun (WGS) entry which is preliminary data.</text>
</comment>
<evidence type="ECO:0000313" key="1">
    <source>
        <dbReference type="EMBL" id="MEA5517656.1"/>
    </source>
</evidence>
<gene>
    <name evidence="1" type="ORF">VB854_01705</name>
</gene>
<dbReference type="Proteomes" id="UP001301728">
    <property type="component" value="Unassembled WGS sequence"/>
</dbReference>